<dbReference type="OMA" id="RILMWRI"/>
<evidence type="ECO:0000313" key="7">
    <source>
        <dbReference type="EMBL" id="AKV82560.1"/>
    </source>
</evidence>
<dbReference type="EMBL" id="CP012172">
    <property type="protein sequence ID" value="AKV73579.1"/>
    <property type="molecule type" value="Genomic_DNA"/>
</dbReference>
<dbReference type="Proteomes" id="UP000029084">
    <property type="component" value="Chromosome"/>
</dbReference>
<dbReference type="EMBL" id="CP012174">
    <property type="protein sequence ID" value="AKV78069.1"/>
    <property type="molecule type" value="Genomic_DNA"/>
</dbReference>
<dbReference type="Proteomes" id="UP000061362">
    <property type="component" value="Chromosome"/>
</dbReference>
<dbReference type="InterPro" id="IPR051783">
    <property type="entry name" value="NAD(P)-dependent_oxidoreduct"/>
</dbReference>
<evidence type="ECO:0000313" key="9">
    <source>
        <dbReference type="Proteomes" id="UP000056255"/>
    </source>
</evidence>
<dbReference type="Gene3D" id="3.40.50.720">
    <property type="entry name" value="NAD(P)-binding Rossmann-like Domain"/>
    <property type="match status" value="1"/>
</dbReference>
<gene>
    <name evidence="2" type="ORF">HA72_0434</name>
    <name evidence="3" type="ORF">MsedA_0447</name>
    <name evidence="4" type="ORF">MsedB_0447</name>
    <name evidence="5" type="ORF">MsedC_0446</name>
    <name evidence="6" type="ORF">MsedD_0447</name>
    <name evidence="7" type="ORF">MsedE_0447</name>
</gene>
<dbReference type="Proteomes" id="UP000068832">
    <property type="component" value="Chromosome"/>
</dbReference>
<dbReference type="SUPFAM" id="SSF51735">
    <property type="entry name" value="NAD(P)-binding Rossmann-fold domains"/>
    <property type="match status" value="1"/>
</dbReference>
<reference evidence="10 11" key="2">
    <citation type="journal article" date="2015" name="Genome Announc.">
        <title>Complete Genome Sequences of Evolved Arsenate-Resistant Metallosphaera sedula Strains.</title>
        <authorList>
            <person name="Ai C."/>
            <person name="McCarthy S."/>
            <person name="Schackwitz W."/>
            <person name="Martin J."/>
            <person name="Lipzen A."/>
            <person name="Blum P."/>
        </authorList>
    </citation>
    <scope>NUCLEOTIDE SEQUENCE [LARGE SCALE GENOMIC DNA]</scope>
    <source>
        <strain evidence="5 11">ARS120-1</strain>
        <strain evidence="6 10">ARS120-2</strain>
        <strain evidence="3 13">ARS50-1</strain>
        <strain evidence="4 12">ARS50-2</strain>
    </source>
</reference>
<dbReference type="Proteomes" id="UP000062398">
    <property type="component" value="Chromosome"/>
</dbReference>
<dbReference type="InterPro" id="IPR001509">
    <property type="entry name" value="Epimerase_deHydtase"/>
</dbReference>
<dbReference type="EMBL" id="CP012175">
    <property type="protein sequence ID" value="AKV80314.1"/>
    <property type="molecule type" value="Genomic_DNA"/>
</dbReference>
<organism evidence="2 8">
    <name type="scientific">Metallosphaera sedula</name>
    <dbReference type="NCBI Taxonomy" id="43687"/>
    <lineage>
        <taxon>Archaea</taxon>
        <taxon>Thermoproteota</taxon>
        <taxon>Thermoprotei</taxon>
        <taxon>Sulfolobales</taxon>
        <taxon>Sulfolobaceae</taxon>
        <taxon>Metallosphaera</taxon>
    </lineage>
</organism>
<accession>A0A088E3T3</accession>
<protein>
    <submittedName>
        <fullName evidence="2 3">Epimerase</fullName>
    </submittedName>
</protein>
<name>A0A088E3T3_9CREN</name>
<dbReference type="GO" id="GO:0005737">
    <property type="term" value="C:cytoplasm"/>
    <property type="evidence" value="ECO:0007669"/>
    <property type="project" value="TreeGrafter"/>
</dbReference>
<evidence type="ECO:0000313" key="6">
    <source>
        <dbReference type="EMBL" id="AKV80314.1"/>
    </source>
</evidence>
<evidence type="ECO:0000313" key="5">
    <source>
        <dbReference type="EMBL" id="AKV78069.1"/>
    </source>
</evidence>
<dbReference type="RefSeq" id="WP_012020399.1">
    <property type="nucleotide sequence ID" value="NZ_CP008822.1"/>
</dbReference>
<dbReference type="Proteomes" id="UP000062475">
    <property type="component" value="Chromosome"/>
</dbReference>
<dbReference type="PANTHER" id="PTHR48079">
    <property type="entry name" value="PROTEIN YEEZ"/>
    <property type="match status" value="1"/>
</dbReference>
<evidence type="ECO:0000313" key="11">
    <source>
        <dbReference type="Proteomes" id="UP000062398"/>
    </source>
</evidence>
<dbReference type="OrthoDB" id="213145at2157"/>
<dbReference type="PANTHER" id="PTHR48079:SF6">
    <property type="entry name" value="NAD(P)-BINDING DOMAIN-CONTAINING PROTEIN-RELATED"/>
    <property type="match status" value="1"/>
</dbReference>
<reference evidence="2 8" key="1">
    <citation type="journal article" date="2014" name="J. Bacteriol.">
        <title>Role of an Archaeal PitA Transporter in the Copper and Arsenic Resistance of Metallosphaera sedula, an Extreme Thermoacidophile.</title>
        <authorList>
            <person name="McCarthy S."/>
            <person name="Ai C."/>
            <person name="Wheaton G."/>
            <person name="Tevatia R."/>
            <person name="Eckrich V."/>
            <person name="Kelly R."/>
            <person name="Blum P."/>
        </authorList>
    </citation>
    <scope>NUCLEOTIDE SEQUENCE [LARGE SCALE GENOMIC DNA]</scope>
    <source>
        <strain evidence="2 8">CuR1</strain>
    </source>
</reference>
<dbReference type="InterPro" id="IPR036291">
    <property type="entry name" value="NAD(P)-bd_dom_sf"/>
</dbReference>
<evidence type="ECO:0000313" key="8">
    <source>
        <dbReference type="Proteomes" id="UP000029084"/>
    </source>
</evidence>
<dbReference type="Pfam" id="PF01370">
    <property type="entry name" value="Epimerase"/>
    <property type="match status" value="1"/>
</dbReference>
<evidence type="ECO:0000259" key="1">
    <source>
        <dbReference type="Pfam" id="PF01370"/>
    </source>
</evidence>
<dbReference type="PATRIC" id="fig|43687.5.peg.445"/>
<dbReference type="EMBL" id="CP012173">
    <property type="protein sequence ID" value="AKV75820.1"/>
    <property type="molecule type" value="Genomic_DNA"/>
</dbReference>
<dbReference type="AlphaFoldDB" id="A0A088E3T3"/>
<proteinExistence type="predicted"/>
<sequence length="313" mass="34956">MKYLLTGLGFISTHVALYLSEVGEDVTVTYKSLNPVKEEYISLLKGKVKVVNVDPLSEEVTKLISRHDIVANFIGEISGGEDKLRLANVEIPSRLARDAFDQNKTFIHLSGATSTGETGVNVKEEAEHCKDSKASTPFEKSKCEGEKEIMRLALEKDGNLAILRPTLVYGRYAAHVQFVTMYKLVKARVVPELGLRMATVNAWTLGRAVHTLGKVSPKRVYLYASECGSVAVSRFFELMSEEVGKGIRLPIPTWLAKAVLPKDIRNLLRYSGTTYDCSAFKEVVGDMKFDEEEVRSNARFLKYLEEKDKLIPT</sequence>
<dbReference type="EMBL" id="CP012176">
    <property type="protein sequence ID" value="AKV82560.1"/>
    <property type="molecule type" value="Genomic_DNA"/>
</dbReference>
<dbReference type="EMBL" id="CP008822">
    <property type="protein sequence ID" value="AIM26598.1"/>
    <property type="molecule type" value="Genomic_DNA"/>
</dbReference>
<feature type="domain" description="NAD-dependent epimerase/dehydratase" evidence="1">
    <location>
        <begin position="4"/>
        <end position="226"/>
    </location>
</feature>
<dbReference type="GeneID" id="91754881"/>
<dbReference type="Proteomes" id="UP000056255">
    <property type="component" value="Chromosome"/>
</dbReference>
<dbReference type="GO" id="GO:0004029">
    <property type="term" value="F:aldehyde dehydrogenase (NAD+) activity"/>
    <property type="evidence" value="ECO:0007669"/>
    <property type="project" value="TreeGrafter"/>
</dbReference>
<evidence type="ECO:0000313" key="3">
    <source>
        <dbReference type="EMBL" id="AKV73579.1"/>
    </source>
</evidence>
<evidence type="ECO:0000313" key="13">
    <source>
        <dbReference type="Proteomes" id="UP000068832"/>
    </source>
</evidence>
<evidence type="ECO:0000313" key="12">
    <source>
        <dbReference type="Proteomes" id="UP000062475"/>
    </source>
</evidence>
<evidence type="ECO:0000313" key="2">
    <source>
        <dbReference type="EMBL" id="AIM26598.1"/>
    </source>
</evidence>
<evidence type="ECO:0000313" key="10">
    <source>
        <dbReference type="Proteomes" id="UP000061362"/>
    </source>
</evidence>
<evidence type="ECO:0000313" key="4">
    <source>
        <dbReference type="EMBL" id="AKV75820.1"/>
    </source>
</evidence>
<reference evidence="7 9" key="3">
    <citation type="submission" date="2015-07" db="EMBL/GenBank/DDBJ databases">
        <title>Physiological, transcriptional responses and genome re-sequencing of acid resistant extremely thermoacidophilic Metallosphaera sedula SARC-M1.</title>
        <authorList>
            <person name="Ai C."/>
            <person name="McCarthy S."/>
            <person name="Eckrich V."/>
            <person name="Rudrappa D."/>
            <person name="Qiu G."/>
            <person name="Blum P."/>
        </authorList>
    </citation>
    <scope>NUCLEOTIDE SEQUENCE [LARGE SCALE GENOMIC DNA]</scope>
    <source>
        <strain evidence="7 9">SARC-M1</strain>
    </source>
</reference>